<dbReference type="SUPFAM" id="SSF50494">
    <property type="entry name" value="Trypsin-like serine proteases"/>
    <property type="match status" value="1"/>
</dbReference>
<dbReference type="RefSeq" id="WP_386745180.1">
    <property type="nucleotide sequence ID" value="NZ_JBHRYA010000011.1"/>
</dbReference>
<dbReference type="Pfam" id="PF10459">
    <property type="entry name" value="Peptidase_S46"/>
    <property type="match status" value="1"/>
</dbReference>
<evidence type="ECO:0000256" key="5">
    <source>
        <dbReference type="ARBA" id="ARBA00022801"/>
    </source>
</evidence>
<feature type="chain" id="PRO_5044981568" description="Dipeptidyl-peptidase" evidence="6">
    <location>
        <begin position="22"/>
        <end position="725"/>
    </location>
</feature>
<dbReference type="InterPro" id="IPR009003">
    <property type="entry name" value="Peptidase_S1_PA"/>
</dbReference>
<gene>
    <name evidence="7" type="ORF">ACFONC_14285</name>
</gene>
<dbReference type="PANTHER" id="PTHR38469:SF1">
    <property type="entry name" value="PERIPLASMIC PEPTIDASE SUBFAMILY S1B"/>
    <property type="match status" value="1"/>
</dbReference>
<proteinExistence type="inferred from homology"/>
<protein>
    <recommendedName>
        <fullName evidence="6">Dipeptidyl-peptidase</fullName>
        <ecNumber evidence="6">3.4.14.-</ecNumber>
    </recommendedName>
</protein>
<name>A0ABV7XMB3_9GAMM</name>
<keyword evidence="4 6" id="KW-0732">Signal</keyword>
<dbReference type="EMBL" id="JBHRYA010000011">
    <property type="protein sequence ID" value="MFC3717315.1"/>
    <property type="molecule type" value="Genomic_DNA"/>
</dbReference>
<dbReference type="Gene3D" id="2.40.10.10">
    <property type="entry name" value="Trypsin-like serine proteases"/>
    <property type="match status" value="1"/>
</dbReference>
<evidence type="ECO:0000256" key="6">
    <source>
        <dbReference type="RuleBase" id="RU366067"/>
    </source>
</evidence>
<feature type="signal peptide" evidence="6">
    <location>
        <begin position="1"/>
        <end position="21"/>
    </location>
</feature>
<keyword evidence="6" id="KW-0720">Serine protease</keyword>
<organism evidence="7 8">
    <name type="scientific">Luteimonas soli</name>
    <dbReference type="NCBI Taxonomy" id="1648966"/>
    <lineage>
        <taxon>Bacteria</taxon>
        <taxon>Pseudomonadati</taxon>
        <taxon>Pseudomonadota</taxon>
        <taxon>Gammaproteobacteria</taxon>
        <taxon>Lysobacterales</taxon>
        <taxon>Lysobacteraceae</taxon>
        <taxon>Luteimonas</taxon>
    </lineage>
</organism>
<sequence length="725" mass="79001">MHLRLLPAALVVAVLSTAASADEGMWQPKQMPELAAQLKARGLQIAPEDLSNLAAKPLDAVISLGGCTASFVSPQGLVITNHHCVYGAVAYNSTPENDLLANGFVAGSFADELPADPNARVYVTQAITDVTDRIVEGLDGMDGKGRYDAIDARSKALVAQCEEPGGLRCNVYNFNGGLEFSLIRQLEIEDVRLVYAPPASIGKYGGDEDNFEWPRHTGDWGFLRAYVGKDGKPAPYSKDNVPFEPESWLTVSQEPLAAGDYVMVTGYPGRTNRYRLASEVKDTIDYGYPESVAYFKDYLSTIERTTAGDKAAALKYASTVAGINNALKLYQGQLDGFAQMDDPVGMKRAREDALKAWLAQRGAEGKAQVEALADLERELAADEATRERDRWFPSVASGGLTGTAVSLYRNAIEQAKPDAERESGYQERDAARLEGRMKSMDKRYDANVDKALMKLRIERYLAQVPAEHRVPELDRWLGVGTGDKSAPGLDAKLDALYAGSRLGDEAVRLQLLEADRAAIEASDDSALQFAVQVVPALLRLEDEGEARSGRISALRPQFMQAMIDFNASQGKPVYPDANSSLRITFGTVRGYSPRDAVQMEPFTTLAGIVEKDTGVEPFDAPKAELEAIAAGKGAQYRMESLGDVPVNFLSDVDTTGGNSGSPTLNGKGEIVGLLFDGNYESLSADWIFNPDLTRSIHVDTRYMRWVMDEIDHAERLLEEMGLPHD</sequence>
<dbReference type="PANTHER" id="PTHR38469">
    <property type="entry name" value="PERIPLASMIC PEPTIDASE SUBFAMILY S1B"/>
    <property type="match status" value="1"/>
</dbReference>
<evidence type="ECO:0000313" key="7">
    <source>
        <dbReference type="EMBL" id="MFC3717315.1"/>
    </source>
</evidence>
<evidence type="ECO:0000313" key="8">
    <source>
        <dbReference type="Proteomes" id="UP001595705"/>
    </source>
</evidence>
<comment type="similarity">
    <text evidence="1 6">Belongs to the peptidase S46 family.</text>
</comment>
<reference evidence="8" key="1">
    <citation type="journal article" date="2019" name="Int. J. Syst. Evol. Microbiol.">
        <title>The Global Catalogue of Microorganisms (GCM) 10K type strain sequencing project: providing services to taxonomists for standard genome sequencing and annotation.</title>
        <authorList>
            <consortium name="The Broad Institute Genomics Platform"/>
            <consortium name="The Broad Institute Genome Sequencing Center for Infectious Disease"/>
            <person name="Wu L."/>
            <person name="Ma J."/>
        </authorList>
    </citation>
    <scope>NUCLEOTIDE SEQUENCE [LARGE SCALE GENOMIC DNA]</scope>
    <source>
        <strain evidence="8">KCTC 42441</strain>
    </source>
</reference>
<evidence type="ECO:0000256" key="3">
    <source>
        <dbReference type="ARBA" id="ARBA00022670"/>
    </source>
</evidence>
<keyword evidence="2 6" id="KW-0031">Aminopeptidase</keyword>
<keyword evidence="5 6" id="KW-0378">Hydrolase</keyword>
<evidence type="ECO:0000256" key="2">
    <source>
        <dbReference type="ARBA" id="ARBA00022438"/>
    </source>
</evidence>
<evidence type="ECO:0000256" key="1">
    <source>
        <dbReference type="ARBA" id="ARBA00010491"/>
    </source>
</evidence>
<evidence type="ECO:0000256" key="4">
    <source>
        <dbReference type="ARBA" id="ARBA00022729"/>
    </source>
</evidence>
<accession>A0ABV7XMB3</accession>
<dbReference type="InterPro" id="IPR019500">
    <property type="entry name" value="Pep_S46"/>
</dbReference>
<dbReference type="Proteomes" id="UP001595705">
    <property type="component" value="Unassembled WGS sequence"/>
</dbReference>
<dbReference type="InterPro" id="IPR043504">
    <property type="entry name" value="Peptidase_S1_PA_chymotrypsin"/>
</dbReference>
<comment type="caution">
    <text evidence="7">The sequence shown here is derived from an EMBL/GenBank/DDBJ whole genome shotgun (WGS) entry which is preliminary data.</text>
</comment>
<keyword evidence="3 6" id="KW-0645">Protease</keyword>
<comment type="function">
    <text evidence="6">Catalyzes the removal of dipeptides from the N-terminus of oligopeptides.</text>
</comment>
<keyword evidence="8" id="KW-1185">Reference proteome</keyword>
<dbReference type="EC" id="3.4.14.-" evidence="6"/>